<feature type="region of interest" description="Disordered" evidence="6">
    <location>
        <begin position="165"/>
        <end position="197"/>
    </location>
</feature>
<dbReference type="InterPro" id="IPR052245">
    <property type="entry name" value="Plant_Stress_Dev_TF"/>
</dbReference>
<evidence type="ECO:0000259" key="7">
    <source>
        <dbReference type="PROSITE" id="PS50090"/>
    </source>
</evidence>
<keyword evidence="4" id="KW-0804">Transcription</keyword>
<feature type="domain" description="Myb-like" evidence="7">
    <location>
        <begin position="124"/>
        <end position="176"/>
    </location>
</feature>
<dbReference type="InterPro" id="IPR017884">
    <property type="entry name" value="SANT_dom"/>
</dbReference>
<evidence type="ECO:0000259" key="9">
    <source>
        <dbReference type="PROSITE" id="PS51294"/>
    </source>
</evidence>
<dbReference type="InterPro" id="IPR009057">
    <property type="entry name" value="Homeodomain-like_sf"/>
</dbReference>
<evidence type="ECO:0000256" key="3">
    <source>
        <dbReference type="ARBA" id="ARBA00023125"/>
    </source>
</evidence>
<dbReference type="EMBL" id="CACRZD030000005">
    <property type="protein sequence ID" value="CAA6660644.1"/>
    <property type="molecule type" value="Genomic_DNA"/>
</dbReference>
<dbReference type="FunFam" id="1.10.10.60:FF:000009">
    <property type="entry name" value="transcription factor MYB1R1"/>
    <property type="match status" value="1"/>
</dbReference>
<dbReference type="AlphaFoldDB" id="A0A7I8IS10"/>
<gene>
    <name evidence="10" type="ORF">SI7747_05007060</name>
</gene>
<keyword evidence="11" id="KW-1185">Reference proteome</keyword>
<keyword evidence="2" id="KW-0805">Transcription regulation</keyword>
<dbReference type="PANTHER" id="PTHR44191">
    <property type="entry name" value="TRANSCRIPTION FACTOR KUA1"/>
    <property type="match status" value="1"/>
</dbReference>
<evidence type="ECO:0000256" key="2">
    <source>
        <dbReference type="ARBA" id="ARBA00023015"/>
    </source>
</evidence>
<reference evidence="10 11" key="1">
    <citation type="submission" date="2019-12" db="EMBL/GenBank/DDBJ databases">
        <authorList>
            <person name="Scholz U."/>
            <person name="Mascher M."/>
            <person name="Fiebig A."/>
        </authorList>
    </citation>
    <scope>NUCLEOTIDE SEQUENCE</scope>
</reference>
<dbReference type="PROSITE" id="PS51293">
    <property type="entry name" value="SANT"/>
    <property type="match status" value="1"/>
</dbReference>
<evidence type="ECO:0000313" key="11">
    <source>
        <dbReference type="Proteomes" id="UP001189122"/>
    </source>
</evidence>
<dbReference type="CDD" id="cd00167">
    <property type="entry name" value="SANT"/>
    <property type="match status" value="1"/>
</dbReference>
<feature type="compositionally biased region" description="Basic and acidic residues" evidence="6">
    <location>
        <begin position="26"/>
        <end position="37"/>
    </location>
</feature>
<dbReference type="SMART" id="SM00717">
    <property type="entry name" value="SANT"/>
    <property type="match status" value="1"/>
</dbReference>
<dbReference type="InterPro" id="IPR017930">
    <property type="entry name" value="Myb_dom"/>
</dbReference>
<evidence type="ECO:0000256" key="1">
    <source>
        <dbReference type="ARBA" id="ARBA00004123"/>
    </source>
</evidence>
<keyword evidence="5" id="KW-0539">Nucleus</keyword>
<protein>
    <submittedName>
        <fullName evidence="10">Uncharacterized protein</fullName>
    </submittedName>
</protein>
<feature type="domain" description="HTH myb-type" evidence="9">
    <location>
        <begin position="124"/>
        <end position="180"/>
    </location>
</feature>
<dbReference type="SUPFAM" id="SSF46689">
    <property type="entry name" value="Homeodomain-like"/>
    <property type="match status" value="1"/>
</dbReference>
<feature type="compositionally biased region" description="Basic and acidic residues" evidence="6">
    <location>
        <begin position="181"/>
        <end position="197"/>
    </location>
</feature>
<feature type="region of interest" description="Disordered" evidence="6">
    <location>
        <begin position="1"/>
        <end position="48"/>
    </location>
</feature>
<sequence>MWADPPMLSTGPPASEPAAPYPSLRESADAASDDRRQSARMQMPAEDLGRRLIHSSSDVNGEMVAPHRCRNGLIDLHHPQSFVPFDLHNLPALAFNAAATNRVLSGGALMEPRTSYRAWWLRDDKRKQSVPWTEEEHRSFLHGMQKYGSGAWGKISKEFVKTRTPSQLASHAQKFRIRQSKAAEERRRSSILDITKD</sequence>
<dbReference type="GO" id="GO:0009739">
    <property type="term" value="P:response to gibberellin"/>
    <property type="evidence" value="ECO:0007669"/>
    <property type="project" value="UniProtKB-ARBA"/>
</dbReference>
<comment type="subcellular location">
    <subcellularLocation>
        <location evidence="1">Nucleus</location>
    </subcellularLocation>
</comment>
<organism evidence="10">
    <name type="scientific">Spirodela intermedia</name>
    <name type="common">Intermediate duckweed</name>
    <dbReference type="NCBI Taxonomy" id="51605"/>
    <lineage>
        <taxon>Eukaryota</taxon>
        <taxon>Viridiplantae</taxon>
        <taxon>Streptophyta</taxon>
        <taxon>Embryophyta</taxon>
        <taxon>Tracheophyta</taxon>
        <taxon>Spermatophyta</taxon>
        <taxon>Magnoliopsida</taxon>
        <taxon>Liliopsida</taxon>
        <taxon>Araceae</taxon>
        <taxon>Lemnoideae</taxon>
        <taxon>Spirodela</taxon>
    </lineage>
</organism>
<dbReference type="InterPro" id="IPR001005">
    <property type="entry name" value="SANT/Myb"/>
</dbReference>
<dbReference type="Gene3D" id="1.10.10.60">
    <property type="entry name" value="Homeodomain-like"/>
    <property type="match status" value="1"/>
</dbReference>
<dbReference type="EMBL" id="LR743592">
    <property type="protein sequence ID" value="CAA2620891.1"/>
    <property type="molecule type" value="Genomic_DNA"/>
</dbReference>
<evidence type="ECO:0000256" key="6">
    <source>
        <dbReference type="SAM" id="MobiDB-lite"/>
    </source>
</evidence>
<dbReference type="InterPro" id="IPR006447">
    <property type="entry name" value="Myb_dom_plants"/>
</dbReference>
<dbReference type="PANTHER" id="PTHR44191:SF62">
    <property type="entry name" value="OS04G0341900 PROTEIN"/>
    <property type="match status" value="1"/>
</dbReference>
<dbReference type="NCBIfam" id="TIGR01557">
    <property type="entry name" value="myb_SHAQKYF"/>
    <property type="match status" value="1"/>
</dbReference>
<accession>A0A7I8IS10</accession>
<dbReference type="Pfam" id="PF00249">
    <property type="entry name" value="Myb_DNA-binding"/>
    <property type="match status" value="1"/>
</dbReference>
<evidence type="ECO:0000259" key="8">
    <source>
        <dbReference type="PROSITE" id="PS51293"/>
    </source>
</evidence>
<dbReference type="PROSITE" id="PS51294">
    <property type="entry name" value="HTH_MYB"/>
    <property type="match status" value="1"/>
</dbReference>
<evidence type="ECO:0000256" key="5">
    <source>
        <dbReference type="ARBA" id="ARBA00023242"/>
    </source>
</evidence>
<dbReference type="PROSITE" id="PS50090">
    <property type="entry name" value="MYB_LIKE"/>
    <property type="match status" value="1"/>
</dbReference>
<dbReference type="GO" id="GO:0009744">
    <property type="term" value="P:response to sucrose"/>
    <property type="evidence" value="ECO:0007669"/>
    <property type="project" value="UniProtKB-ARBA"/>
</dbReference>
<feature type="domain" description="SANT" evidence="8">
    <location>
        <begin position="127"/>
        <end position="180"/>
    </location>
</feature>
<keyword evidence="3" id="KW-0238">DNA-binding</keyword>
<proteinExistence type="predicted"/>
<feature type="compositionally biased region" description="Low complexity" evidence="6">
    <location>
        <begin position="12"/>
        <end position="23"/>
    </location>
</feature>
<evidence type="ECO:0000256" key="4">
    <source>
        <dbReference type="ARBA" id="ARBA00023163"/>
    </source>
</evidence>
<dbReference type="GO" id="GO:0005634">
    <property type="term" value="C:nucleus"/>
    <property type="evidence" value="ECO:0007669"/>
    <property type="project" value="UniProtKB-SubCell"/>
</dbReference>
<evidence type="ECO:0000313" key="10">
    <source>
        <dbReference type="EMBL" id="CAA2620891.1"/>
    </source>
</evidence>
<dbReference type="GO" id="GO:0003677">
    <property type="term" value="F:DNA binding"/>
    <property type="evidence" value="ECO:0007669"/>
    <property type="project" value="UniProtKB-KW"/>
</dbReference>
<dbReference type="GO" id="GO:0006355">
    <property type="term" value="P:regulation of DNA-templated transcription"/>
    <property type="evidence" value="ECO:0007669"/>
    <property type="project" value="UniProtKB-ARBA"/>
</dbReference>
<name>A0A7I8IS10_SPIIN</name>
<dbReference type="Proteomes" id="UP001189122">
    <property type="component" value="Unassembled WGS sequence"/>
</dbReference>